<evidence type="ECO:0000313" key="2">
    <source>
        <dbReference type="EMBL" id="MEV8466644.1"/>
    </source>
</evidence>
<keyword evidence="3" id="KW-1185">Reference proteome</keyword>
<keyword evidence="1" id="KW-0472">Membrane</keyword>
<protein>
    <recommendedName>
        <fullName evidence="4">DUF2905 domain-containing protein</fullName>
    </recommendedName>
</protein>
<name>A0ABV3L4Y6_9RHOB</name>
<dbReference type="Proteomes" id="UP001553161">
    <property type="component" value="Unassembled WGS sequence"/>
</dbReference>
<accession>A0ABV3L4Y6</accession>
<proteinExistence type="predicted"/>
<feature type="transmembrane region" description="Helical" evidence="1">
    <location>
        <begin position="7"/>
        <end position="29"/>
    </location>
</feature>
<sequence length="89" mass="10061">MRLCKIIVGLFGLLWLLAIAILLIGQFGLFGQERDPLAGVFLIPLGFPWNRFIDIAPEASWPWLATAIPLINLLLLWSICRFLGNRNTK</sequence>
<evidence type="ECO:0000256" key="1">
    <source>
        <dbReference type="SAM" id="Phobius"/>
    </source>
</evidence>
<keyword evidence="1" id="KW-0812">Transmembrane</keyword>
<reference evidence="2 3" key="1">
    <citation type="submission" date="2024-07" db="EMBL/GenBank/DDBJ databases">
        <authorList>
            <person name="Kang M."/>
        </authorList>
    </citation>
    <scope>NUCLEOTIDE SEQUENCE [LARGE SCALE GENOMIC DNA]</scope>
    <source>
        <strain evidence="2 3">DFM31</strain>
    </source>
</reference>
<dbReference type="RefSeq" id="WP_366192439.1">
    <property type="nucleotide sequence ID" value="NZ_JBFBVU010000007.1"/>
</dbReference>
<feature type="transmembrane region" description="Helical" evidence="1">
    <location>
        <begin position="61"/>
        <end position="84"/>
    </location>
</feature>
<gene>
    <name evidence="2" type="ORF">AB0T83_07615</name>
</gene>
<keyword evidence="1" id="KW-1133">Transmembrane helix</keyword>
<dbReference type="EMBL" id="JBFBVU010000007">
    <property type="protein sequence ID" value="MEV8466644.1"/>
    <property type="molecule type" value="Genomic_DNA"/>
</dbReference>
<comment type="caution">
    <text evidence="2">The sequence shown here is derived from an EMBL/GenBank/DDBJ whole genome shotgun (WGS) entry which is preliminary data.</text>
</comment>
<organism evidence="2 3">
    <name type="scientific">Meridianimarinicoccus marinus</name>
    <dbReference type="NCBI Taxonomy" id="3231483"/>
    <lineage>
        <taxon>Bacteria</taxon>
        <taxon>Pseudomonadati</taxon>
        <taxon>Pseudomonadota</taxon>
        <taxon>Alphaproteobacteria</taxon>
        <taxon>Rhodobacterales</taxon>
        <taxon>Paracoccaceae</taxon>
        <taxon>Meridianimarinicoccus</taxon>
    </lineage>
</organism>
<evidence type="ECO:0000313" key="3">
    <source>
        <dbReference type="Proteomes" id="UP001553161"/>
    </source>
</evidence>
<evidence type="ECO:0008006" key="4">
    <source>
        <dbReference type="Google" id="ProtNLM"/>
    </source>
</evidence>